<dbReference type="CDD" id="cd19941">
    <property type="entry name" value="TIL"/>
    <property type="match status" value="1"/>
</dbReference>
<dbReference type="PRINTS" id="PR01705">
    <property type="entry name" value="TSP1REPEAT"/>
</dbReference>
<comment type="caution">
    <text evidence="4">Lacks conserved residue(s) required for the propagation of feature annotation.</text>
</comment>
<sequence>MSACQTVVWKRKNANPAVAAQKDKLSTTTNVSMLPVVHVLMRMETSDCQGSKFPLRMCVRNAYAKKMECHCQNNKARCSKIPLSIVDGNWTEWSEWSECSSSCSNGIRMRERTCSNPLPKCSGAVCDGENTQQESCNGEVPCCTVLSWSNWTECSKSCDTGQKVRTRELLPEFSSSDCSVELKQAKACNTDKCLYCKENEIWKEEYCEHSCSDMFGKSTCNVNSCACKDNFYRALNGSCVAQSKCKICFVNDEPKQPKDIWINPEDNCELCECVNGKTLCHRVCEIKTCLPDEELSYDVPNQCCPRCVKKQSRCTLKSKMEHLSNPLTECKSVEKIMYHYCEGNCGLSSVLPLLMNGNEGPGTHKNCTCCQGKPSEPIPVQMVCGSNEVEQTGFYVNMISCKCQECSEI</sequence>
<dbReference type="Gene3D" id="2.10.25.10">
    <property type="entry name" value="Laminin"/>
    <property type="match status" value="1"/>
</dbReference>
<evidence type="ECO:0000313" key="8">
    <source>
        <dbReference type="Proteomes" id="UP001162480"/>
    </source>
</evidence>
<proteinExistence type="predicted"/>
<evidence type="ECO:0000259" key="6">
    <source>
        <dbReference type="PROSITE" id="PS50184"/>
    </source>
</evidence>
<dbReference type="SMART" id="SM00214">
    <property type="entry name" value="VWC"/>
    <property type="match status" value="1"/>
</dbReference>
<keyword evidence="1" id="KW-0732">Signal</keyword>
<dbReference type="InterPro" id="IPR001007">
    <property type="entry name" value="VWF_dom"/>
</dbReference>
<name>A0AA36BXQ8_OCTVU</name>
<dbReference type="Proteomes" id="UP001162480">
    <property type="component" value="Chromosome 27"/>
</dbReference>
<feature type="domain" description="CTCK" evidence="5">
    <location>
        <begin position="307"/>
        <end position="407"/>
    </location>
</feature>
<dbReference type="FunFam" id="2.20.100.10:FF:000001">
    <property type="entry name" value="semaphorin-5A isoform X1"/>
    <property type="match status" value="1"/>
</dbReference>
<dbReference type="InterPro" id="IPR000884">
    <property type="entry name" value="TSP1_rpt"/>
</dbReference>
<accession>A0AA36BXQ8</accession>
<dbReference type="Pfam" id="PF00090">
    <property type="entry name" value="TSP_1"/>
    <property type="match status" value="2"/>
</dbReference>
<dbReference type="PANTHER" id="PTHR22906:SF48">
    <property type="entry name" value="THROMBOSPONDIN TYPE 1 DOMAIN PROTEIN"/>
    <property type="match status" value="1"/>
</dbReference>
<evidence type="ECO:0000259" key="5">
    <source>
        <dbReference type="PROSITE" id="PS01225"/>
    </source>
</evidence>
<gene>
    <name evidence="7" type="ORF">OCTVUL_1B003352</name>
</gene>
<dbReference type="SMART" id="SM00041">
    <property type="entry name" value="CT"/>
    <property type="match status" value="1"/>
</dbReference>
<dbReference type="PROSITE" id="PS50092">
    <property type="entry name" value="TSP1"/>
    <property type="match status" value="2"/>
</dbReference>
<feature type="domain" description="VWFC" evidence="6">
    <location>
        <begin position="246"/>
        <end position="308"/>
    </location>
</feature>
<dbReference type="InterPro" id="IPR006207">
    <property type="entry name" value="Cys_knot_C"/>
</dbReference>
<keyword evidence="8" id="KW-1185">Reference proteome</keyword>
<evidence type="ECO:0000256" key="4">
    <source>
        <dbReference type="PROSITE-ProRule" id="PRU00039"/>
    </source>
</evidence>
<dbReference type="EMBL" id="OX597840">
    <property type="protein sequence ID" value="CAI9742239.1"/>
    <property type="molecule type" value="Genomic_DNA"/>
</dbReference>
<keyword evidence="3" id="KW-1015">Disulfide bond</keyword>
<evidence type="ECO:0000256" key="1">
    <source>
        <dbReference type="ARBA" id="ARBA00022729"/>
    </source>
</evidence>
<dbReference type="PROSITE" id="PS01225">
    <property type="entry name" value="CTCK_2"/>
    <property type="match status" value="1"/>
</dbReference>
<dbReference type="AlphaFoldDB" id="A0AA36BXQ8"/>
<dbReference type="PROSITE" id="PS01208">
    <property type="entry name" value="VWFC_1"/>
    <property type="match status" value="1"/>
</dbReference>
<dbReference type="PROSITE" id="PS50184">
    <property type="entry name" value="VWFC_2"/>
    <property type="match status" value="1"/>
</dbReference>
<protein>
    <submittedName>
        <fullName evidence="7">SCO-spondin-like</fullName>
    </submittedName>
</protein>
<dbReference type="SMART" id="SM00209">
    <property type="entry name" value="TSP1"/>
    <property type="match status" value="2"/>
</dbReference>
<dbReference type="InterPro" id="IPR036383">
    <property type="entry name" value="TSP1_rpt_sf"/>
</dbReference>
<dbReference type="SUPFAM" id="SSF82895">
    <property type="entry name" value="TSP-1 type 1 repeat"/>
    <property type="match status" value="2"/>
</dbReference>
<dbReference type="Gene3D" id="2.20.100.10">
    <property type="entry name" value="Thrombospondin type-1 (TSP1) repeat"/>
    <property type="match status" value="2"/>
</dbReference>
<organism evidence="7 8">
    <name type="scientific">Octopus vulgaris</name>
    <name type="common">Common octopus</name>
    <dbReference type="NCBI Taxonomy" id="6645"/>
    <lineage>
        <taxon>Eukaryota</taxon>
        <taxon>Metazoa</taxon>
        <taxon>Spiralia</taxon>
        <taxon>Lophotrochozoa</taxon>
        <taxon>Mollusca</taxon>
        <taxon>Cephalopoda</taxon>
        <taxon>Coleoidea</taxon>
        <taxon>Octopodiformes</taxon>
        <taxon>Octopoda</taxon>
        <taxon>Incirrata</taxon>
        <taxon>Octopodidae</taxon>
        <taxon>Octopus</taxon>
    </lineage>
</organism>
<dbReference type="InterPro" id="IPR052065">
    <property type="entry name" value="Compl_asym_regulator"/>
</dbReference>
<evidence type="ECO:0000256" key="2">
    <source>
        <dbReference type="ARBA" id="ARBA00022737"/>
    </source>
</evidence>
<dbReference type="PANTHER" id="PTHR22906">
    <property type="entry name" value="PROPERDIN"/>
    <property type="match status" value="1"/>
</dbReference>
<evidence type="ECO:0000313" key="7">
    <source>
        <dbReference type="EMBL" id="CAI9742239.1"/>
    </source>
</evidence>
<reference evidence="7" key="1">
    <citation type="submission" date="2023-08" db="EMBL/GenBank/DDBJ databases">
        <authorList>
            <person name="Alioto T."/>
            <person name="Alioto T."/>
            <person name="Gomez Garrido J."/>
        </authorList>
    </citation>
    <scope>NUCLEOTIDE SEQUENCE</scope>
</reference>
<evidence type="ECO:0000256" key="3">
    <source>
        <dbReference type="ARBA" id="ARBA00023157"/>
    </source>
</evidence>
<keyword evidence="2" id="KW-0677">Repeat</keyword>